<dbReference type="EMBL" id="JBAHYK010002138">
    <property type="protein sequence ID" value="KAL0565740.1"/>
    <property type="molecule type" value="Genomic_DNA"/>
</dbReference>
<evidence type="ECO:0008006" key="5">
    <source>
        <dbReference type="Google" id="ProtNLM"/>
    </source>
</evidence>
<name>A0ABR3ESH2_9AGAR</name>
<feature type="compositionally biased region" description="Polar residues" evidence="1">
    <location>
        <begin position="231"/>
        <end position="240"/>
    </location>
</feature>
<keyword evidence="2" id="KW-0812">Transmembrane</keyword>
<protein>
    <recommendedName>
        <fullName evidence="5">Glycoside hydrolase family 76 protein</fullName>
    </recommendedName>
</protein>
<sequence>MSERGWFAVENGILPNTFWPSGDNNSVDQEDGDMYFLRGLATALRLGDKLPADLRDAIKIIMGVHYNAIQNYAKFGENLYGSSWSPNVSNSSSFDMYNQAAAAQILVDGIDLFNEGNSSSPTSSSSTPTPLPSSKSRTGVIVGTTIGSVVIVSILAITAFVFLHRHRRRRAAPSSESASQTISPFCGEKSGQPHSRASHWHTKDRSGLSVLPDSGGARASSARLVMPVPSAQESPPQASESNEHRGDDMGHAMAVPDTNHDHGREGTATQMEMTSEFPDIVRAIYQRLWERDGMEAPPEYRSNAE</sequence>
<feature type="region of interest" description="Disordered" evidence="1">
    <location>
        <begin position="117"/>
        <end position="138"/>
    </location>
</feature>
<feature type="transmembrane region" description="Helical" evidence="2">
    <location>
        <begin position="140"/>
        <end position="163"/>
    </location>
</feature>
<evidence type="ECO:0000256" key="2">
    <source>
        <dbReference type="SAM" id="Phobius"/>
    </source>
</evidence>
<keyword evidence="4" id="KW-1185">Reference proteome</keyword>
<reference evidence="3 4" key="1">
    <citation type="submission" date="2024-02" db="EMBL/GenBank/DDBJ databases">
        <title>A draft genome for the cacao thread blight pathogen Marasmius crinis-equi.</title>
        <authorList>
            <person name="Cohen S.P."/>
            <person name="Baruah I.K."/>
            <person name="Amoako-Attah I."/>
            <person name="Bukari Y."/>
            <person name="Meinhardt L.W."/>
            <person name="Bailey B.A."/>
        </authorList>
    </citation>
    <scope>NUCLEOTIDE SEQUENCE [LARGE SCALE GENOMIC DNA]</scope>
    <source>
        <strain evidence="3 4">GH-76</strain>
    </source>
</reference>
<evidence type="ECO:0000313" key="4">
    <source>
        <dbReference type="Proteomes" id="UP001465976"/>
    </source>
</evidence>
<evidence type="ECO:0000256" key="1">
    <source>
        <dbReference type="SAM" id="MobiDB-lite"/>
    </source>
</evidence>
<gene>
    <name evidence="3" type="ORF">V5O48_016276</name>
</gene>
<accession>A0ABR3ESH2</accession>
<dbReference type="Proteomes" id="UP001465976">
    <property type="component" value="Unassembled WGS sequence"/>
</dbReference>
<proteinExistence type="predicted"/>
<organism evidence="3 4">
    <name type="scientific">Marasmius crinis-equi</name>
    <dbReference type="NCBI Taxonomy" id="585013"/>
    <lineage>
        <taxon>Eukaryota</taxon>
        <taxon>Fungi</taxon>
        <taxon>Dikarya</taxon>
        <taxon>Basidiomycota</taxon>
        <taxon>Agaricomycotina</taxon>
        <taxon>Agaricomycetes</taxon>
        <taxon>Agaricomycetidae</taxon>
        <taxon>Agaricales</taxon>
        <taxon>Marasmiineae</taxon>
        <taxon>Marasmiaceae</taxon>
        <taxon>Marasmius</taxon>
    </lineage>
</organism>
<evidence type="ECO:0000313" key="3">
    <source>
        <dbReference type="EMBL" id="KAL0565740.1"/>
    </source>
</evidence>
<keyword evidence="2" id="KW-0472">Membrane</keyword>
<feature type="region of interest" description="Disordered" evidence="1">
    <location>
        <begin position="170"/>
        <end position="265"/>
    </location>
</feature>
<comment type="caution">
    <text evidence="3">The sequence shown here is derived from an EMBL/GenBank/DDBJ whole genome shotgun (WGS) entry which is preliminary data.</text>
</comment>
<feature type="compositionally biased region" description="Low complexity" evidence="1">
    <location>
        <begin position="118"/>
        <end position="138"/>
    </location>
</feature>
<keyword evidence="2" id="KW-1133">Transmembrane helix</keyword>
<feature type="compositionally biased region" description="Basic and acidic residues" evidence="1">
    <location>
        <begin position="241"/>
        <end position="250"/>
    </location>
</feature>
<feature type="compositionally biased region" description="Polar residues" evidence="1">
    <location>
        <begin position="174"/>
        <end position="183"/>
    </location>
</feature>